<feature type="compositionally biased region" description="Polar residues" evidence="1">
    <location>
        <begin position="166"/>
        <end position="180"/>
    </location>
</feature>
<dbReference type="EMBL" id="JASSZA010000019">
    <property type="protein sequence ID" value="KAK2089175.1"/>
    <property type="molecule type" value="Genomic_DNA"/>
</dbReference>
<gene>
    <name evidence="2" type="ORF">P7K49_035082</name>
</gene>
<protein>
    <submittedName>
        <fullName evidence="2">Uncharacterized protein</fullName>
    </submittedName>
</protein>
<feature type="compositionally biased region" description="Basic and acidic residues" evidence="1">
    <location>
        <begin position="98"/>
        <end position="130"/>
    </location>
</feature>
<proteinExistence type="predicted"/>
<sequence>MLAAASSSEVLRAGTHVLQHRVSQRQPQLVGEITCGSSFGVQGAGIGPIFAASLVRAWPGSGCLRQPDWQGDGGDWRGTEAGPWLNTQGAALQGGEVHGQETEEREQQHGHDPLAGRRDATQRVGVEDEHCPRVKGHVAAVTDAEPGLLSVPPQAGLRPSLGVPSSAPTFLHASSPTASSLGPRCSPAPSPSQGA</sequence>
<feature type="region of interest" description="Disordered" evidence="1">
    <location>
        <begin position="145"/>
        <end position="195"/>
    </location>
</feature>
<accession>A0ABQ9TXE4</accession>
<organism evidence="2 3">
    <name type="scientific">Saguinus oedipus</name>
    <name type="common">Cotton-top tamarin</name>
    <name type="synonym">Oedipomidas oedipus</name>
    <dbReference type="NCBI Taxonomy" id="9490"/>
    <lineage>
        <taxon>Eukaryota</taxon>
        <taxon>Metazoa</taxon>
        <taxon>Chordata</taxon>
        <taxon>Craniata</taxon>
        <taxon>Vertebrata</taxon>
        <taxon>Euteleostomi</taxon>
        <taxon>Mammalia</taxon>
        <taxon>Eutheria</taxon>
        <taxon>Euarchontoglires</taxon>
        <taxon>Primates</taxon>
        <taxon>Haplorrhini</taxon>
        <taxon>Platyrrhini</taxon>
        <taxon>Cebidae</taxon>
        <taxon>Callitrichinae</taxon>
        <taxon>Saguinus</taxon>
    </lineage>
</organism>
<keyword evidence="3" id="KW-1185">Reference proteome</keyword>
<reference evidence="2 3" key="1">
    <citation type="submission" date="2023-05" db="EMBL/GenBank/DDBJ databases">
        <title>B98-5 Cell Line De Novo Hybrid Assembly: An Optical Mapping Approach.</title>
        <authorList>
            <person name="Kananen K."/>
            <person name="Auerbach J.A."/>
            <person name="Kautto E."/>
            <person name="Blachly J.S."/>
        </authorList>
    </citation>
    <scope>NUCLEOTIDE SEQUENCE [LARGE SCALE GENOMIC DNA]</scope>
    <source>
        <strain evidence="2">B95-8</strain>
        <tissue evidence="2">Cell line</tissue>
    </source>
</reference>
<feature type="compositionally biased region" description="Pro residues" evidence="1">
    <location>
        <begin position="186"/>
        <end position="195"/>
    </location>
</feature>
<name>A0ABQ9TXE4_SAGOE</name>
<feature type="region of interest" description="Disordered" evidence="1">
    <location>
        <begin position="94"/>
        <end position="130"/>
    </location>
</feature>
<dbReference type="Proteomes" id="UP001266305">
    <property type="component" value="Unassembled WGS sequence"/>
</dbReference>
<evidence type="ECO:0000256" key="1">
    <source>
        <dbReference type="SAM" id="MobiDB-lite"/>
    </source>
</evidence>
<evidence type="ECO:0000313" key="3">
    <source>
        <dbReference type="Proteomes" id="UP001266305"/>
    </source>
</evidence>
<evidence type="ECO:0000313" key="2">
    <source>
        <dbReference type="EMBL" id="KAK2089175.1"/>
    </source>
</evidence>
<comment type="caution">
    <text evidence="2">The sequence shown here is derived from an EMBL/GenBank/DDBJ whole genome shotgun (WGS) entry which is preliminary data.</text>
</comment>